<feature type="region of interest" description="Disordered" evidence="1">
    <location>
        <begin position="1"/>
        <end position="83"/>
    </location>
</feature>
<gene>
    <name evidence="2" type="ORF">ABL78_0052</name>
</gene>
<evidence type="ECO:0000256" key="1">
    <source>
        <dbReference type="SAM" id="MobiDB-lite"/>
    </source>
</evidence>
<dbReference type="OMA" id="ILCPQQY"/>
<accession>A0A0N0P986</accession>
<feature type="region of interest" description="Disordered" evidence="1">
    <location>
        <begin position="1007"/>
        <end position="1085"/>
    </location>
</feature>
<protein>
    <submittedName>
        <fullName evidence="2">Uncharacterized protein</fullName>
    </submittedName>
</protein>
<proteinExistence type="predicted"/>
<dbReference type="EMBL" id="LJSK01000001">
    <property type="protein sequence ID" value="KPI90819.1"/>
    <property type="molecule type" value="Genomic_DNA"/>
</dbReference>
<feature type="region of interest" description="Disordered" evidence="1">
    <location>
        <begin position="140"/>
        <end position="286"/>
    </location>
</feature>
<comment type="caution">
    <text evidence="2">The sequence shown here is derived from an EMBL/GenBank/DDBJ whole genome shotgun (WGS) entry which is preliminary data.</text>
</comment>
<feature type="region of interest" description="Disordered" evidence="1">
    <location>
        <begin position="98"/>
        <end position="120"/>
    </location>
</feature>
<keyword evidence="3" id="KW-1185">Reference proteome</keyword>
<reference evidence="2 3" key="1">
    <citation type="journal article" date="2015" name="PLoS Pathog.">
        <title>Leptomonas seymouri: Adaptations to the Dixenous Life Cycle Analyzed by Genome Sequencing, Transcriptome Profiling and Co-infection with Leishmania donovani.</title>
        <authorList>
            <person name="Kraeva N."/>
            <person name="Butenko A."/>
            <person name="Hlavacova J."/>
            <person name="Kostygov A."/>
            <person name="Myskova J."/>
            <person name="Grybchuk D."/>
            <person name="Lestinova T."/>
            <person name="Votypka J."/>
            <person name="Volf P."/>
            <person name="Opperdoes F."/>
            <person name="Flegontov P."/>
            <person name="Lukes J."/>
            <person name="Yurchenko V."/>
        </authorList>
    </citation>
    <scope>NUCLEOTIDE SEQUENCE [LARGE SCALE GENOMIC DNA]</scope>
    <source>
        <strain evidence="2 3">ATCC 30220</strain>
    </source>
</reference>
<organism evidence="2 3">
    <name type="scientific">Leptomonas seymouri</name>
    <dbReference type="NCBI Taxonomy" id="5684"/>
    <lineage>
        <taxon>Eukaryota</taxon>
        <taxon>Discoba</taxon>
        <taxon>Euglenozoa</taxon>
        <taxon>Kinetoplastea</taxon>
        <taxon>Metakinetoplastina</taxon>
        <taxon>Trypanosomatida</taxon>
        <taxon>Trypanosomatidae</taxon>
        <taxon>Leishmaniinae</taxon>
        <taxon>Leptomonas</taxon>
    </lineage>
</organism>
<feature type="compositionally biased region" description="Low complexity" evidence="1">
    <location>
        <begin position="479"/>
        <end position="491"/>
    </location>
</feature>
<dbReference type="OrthoDB" id="250704at2759"/>
<feature type="compositionally biased region" description="Polar residues" evidence="1">
    <location>
        <begin position="347"/>
        <end position="382"/>
    </location>
</feature>
<evidence type="ECO:0000313" key="2">
    <source>
        <dbReference type="EMBL" id="KPI90819.1"/>
    </source>
</evidence>
<feature type="compositionally biased region" description="Basic residues" evidence="1">
    <location>
        <begin position="557"/>
        <end position="570"/>
    </location>
</feature>
<feature type="compositionally biased region" description="Low complexity" evidence="1">
    <location>
        <begin position="1064"/>
        <end position="1081"/>
    </location>
</feature>
<evidence type="ECO:0000313" key="3">
    <source>
        <dbReference type="Proteomes" id="UP000038009"/>
    </source>
</evidence>
<feature type="compositionally biased region" description="Polar residues" evidence="1">
    <location>
        <begin position="265"/>
        <end position="279"/>
    </location>
</feature>
<feature type="region of interest" description="Disordered" evidence="1">
    <location>
        <begin position="596"/>
        <end position="615"/>
    </location>
</feature>
<name>A0A0N0P986_LEPSE</name>
<feature type="compositionally biased region" description="Pro residues" evidence="1">
    <location>
        <begin position="236"/>
        <end position="253"/>
    </location>
</feature>
<feature type="compositionally biased region" description="Polar residues" evidence="1">
    <location>
        <begin position="401"/>
        <end position="411"/>
    </location>
</feature>
<dbReference type="Proteomes" id="UP000038009">
    <property type="component" value="Unassembled WGS sequence"/>
</dbReference>
<feature type="region of interest" description="Disordered" evidence="1">
    <location>
        <begin position="298"/>
        <end position="590"/>
    </location>
</feature>
<dbReference type="VEuPathDB" id="TriTrypDB:Lsey_0001_0520"/>
<sequence>MLKNIKSGLQHINPKGLHLHTRRDSKGGSDTAAVELDGEKSTHDVPAPPDVAVGPKSVPSPGMPPVKLPPGAVVKGPLPPGMKVIKGPPPGEGIKFMYSGTGSTSPPRPGAGSPTPYSVSGASPPGIKLMAHPPPGAKVLSGAPPPGAKVMQGAPPPGAKIMQAPSPPGAKVVHGSPPAGAKIIHGAPPPGAKLIHGSPPSGLIRPGSPSLVGPNAVSAHRNASPPPGMASKTPPMMSPPPGMKLIHGPPPHGSRPISPEELRTLTGSPSLIPSRSVSPTNPPVYRILPNGVKVIVRPSSADATGVVSSTTPRGSTTHPTPPTKSPPRKMLIKSMGQGSQPPPMIQGSDSRGQSPIISQLTPQNSSFSVGPPQSTQPNQNLPHPTPIRPAVTVGKPAPSDATLSNPDTTSLPVPHPKIVSSHRGPQQEIDWKEEEGGTDTSDGVDIQFDEGSLSSQPPAPRESMALATPQQAPRMRTDSSSSSSSSTSSLSIKRDADEVTALPQDWREEEDPVAARRSHQPKPVSASTVEEKKARHRSRRSSGSAVPATEARYNGKDRHRRKHRHHHHRSRSAEAPSHRSHHVSADNERGATHVAAAEENRRQSSPRQPTVQERHARDCVDDAERHYGATLAEAAFTPQALTSTSRNRIAEEFLSILCPQQYYGKVLKINRIRPFKANRASVTGLRSCNSIYVATKGTMPNPYFYPQLRLRGTDGEQPTGMADDEMVVGAVDTPILLYEAAPGNMLFAETELDARRLLESSPSANSCFMLSNSAILFKDPEHYVLPVASLNVRWVPYASPQSEPQCPVHKRELQLFDPYSKELVCALCASRNGIPMSNFVVIPDVLGNADSRQTIQEKVSAQLDEAQQSARRWVEQHQRVGELCESKKSAICNQFDLLIKALEAKRKEYTEACEAEFAYTQTDVAREILITDEKVQLLKAASDHLHTDPSRALFSMQIATIAEGLSAATELPSRFTRNSLQLPPMSTGLVPNLEAIMSQVLELSPSAAVGAGGGGSPSRPRGTTQLSSPYRHHRPVDDTVLVAGGGPRRRSGYTAPTRPYVSIQQPSSRSASANQQRRSASLHNGGAVAPAGYAFPSSPSATAALRDESSFTSNSLLTQKRSANGVGPPSLYATDAVSVPNSTGTSLFDFALQDLLGAFDASNVKKRSPRYIQWAIRVEDPGDWVGLGVGVGNTIDAWEQGNTNDLSHLWIVPASMTGNVLYLRVTVQASSGHAKLTVHDVRGKQIDAGEVPQWNAARPSYPQATFGGRVGTVRMIEMPHAVR</sequence>